<evidence type="ECO:0000256" key="2">
    <source>
        <dbReference type="RuleBase" id="RU361183"/>
    </source>
</evidence>
<dbReference type="GO" id="GO:0006508">
    <property type="term" value="P:proteolysis"/>
    <property type="evidence" value="ECO:0007669"/>
    <property type="project" value="UniProtKB-KW"/>
</dbReference>
<keyword evidence="1 2" id="KW-0482">Metalloprotease</keyword>
<dbReference type="CDD" id="cd04280">
    <property type="entry name" value="ZnMc_astacin_like"/>
    <property type="match status" value="1"/>
</dbReference>
<dbReference type="InterPro" id="IPR006026">
    <property type="entry name" value="Peptidase_Metallo"/>
</dbReference>
<evidence type="ECO:0000256" key="1">
    <source>
        <dbReference type="PROSITE-ProRule" id="PRU01211"/>
    </source>
</evidence>
<dbReference type="Gene3D" id="3.40.390.10">
    <property type="entry name" value="Collagenase (Catalytic Domain)"/>
    <property type="match status" value="1"/>
</dbReference>
<evidence type="ECO:0000259" key="3">
    <source>
        <dbReference type="PROSITE" id="PS51864"/>
    </source>
</evidence>
<dbReference type="InterPro" id="IPR034035">
    <property type="entry name" value="Astacin-like_dom"/>
</dbReference>
<dbReference type="PANTHER" id="PTHR10127:SF814">
    <property type="entry name" value="MEPRIN A SUBUNIT BETA"/>
    <property type="match status" value="1"/>
</dbReference>
<accession>A0A034WJI4</accession>
<feature type="binding site" evidence="1">
    <location>
        <position position="155"/>
    </location>
    <ligand>
        <name>Zn(2+)</name>
        <dbReference type="ChEBI" id="CHEBI:29105"/>
        <note>catalytic</note>
    </ligand>
</feature>
<dbReference type="GO" id="GO:0008270">
    <property type="term" value="F:zinc ion binding"/>
    <property type="evidence" value="ECO:0007669"/>
    <property type="project" value="UniProtKB-UniRule"/>
</dbReference>
<name>A0A034WJI4_BACDO</name>
<keyword evidence="1 2" id="KW-0479">Metal-binding</keyword>
<protein>
    <recommendedName>
        <fullName evidence="2">Metalloendopeptidase</fullName>
        <ecNumber evidence="2">3.4.24.-</ecNumber>
    </recommendedName>
</protein>
<organism evidence="4">
    <name type="scientific">Bactrocera dorsalis</name>
    <name type="common">Oriental fruit fly</name>
    <name type="synonym">Dacus dorsalis</name>
    <dbReference type="NCBI Taxonomy" id="27457"/>
    <lineage>
        <taxon>Eukaryota</taxon>
        <taxon>Metazoa</taxon>
        <taxon>Ecdysozoa</taxon>
        <taxon>Arthropoda</taxon>
        <taxon>Hexapoda</taxon>
        <taxon>Insecta</taxon>
        <taxon>Pterygota</taxon>
        <taxon>Neoptera</taxon>
        <taxon>Endopterygota</taxon>
        <taxon>Diptera</taxon>
        <taxon>Brachycera</taxon>
        <taxon>Muscomorpha</taxon>
        <taxon>Tephritoidea</taxon>
        <taxon>Tephritidae</taxon>
        <taxon>Bactrocera</taxon>
        <taxon>Bactrocera</taxon>
    </lineage>
</organism>
<feature type="active site" evidence="1">
    <location>
        <position position="146"/>
    </location>
</feature>
<reference evidence="4" key="1">
    <citation type="journal article" date="2014" name="BMC Genomics">
        <title>Characterizing the developmental transcriptome of the oriental fruit fly, Bactrocera dorsalis (Diptera: Tephritidae) through comparative genomic analysis with Drosophila melanogaster utilizing modENCODE datasets.</title>
        <authorList>
            <person name="Geib S.M."/>
            <person name="Calla B."/>
            <person name="Hall B."/>
            <person name="Hou S."/>
            <person name="Manoukis N.C."/>
        </authorList>
    </citation>
    <scope>NUCLEOTIDE SEQUENCE</scope>
    <source>
        <strain evidence="4">Punador</strain>
    </source>
</reference>
<dbReference type="AlphaFoldDB" id="A0A034WJI4"/>
<dbReference type="PANTHER" id="PTHR10127">
    <property type="entry name" value="DISCOIDIN, CUB, EGF, LAMININ , AND ZINC METALLOPROTEASE DOMAIN CONTAINING"/>
    <property type="match status" value="1"/>
</dbReference>
<evidence type="ECO:0000313" key="4">
    <source>
        <dbReference type="EMBL" id="JAC54280.1"/>
    </source>
</evidence>
<feature type="chain" id="PRO_5007352991" description="Metalloendopeptidase" evidence="2">
    <location>
        <begin position="19"/>
        <end position="255"/>
    </location>
</feature>
<dbReference type="Pfam" id="PF01400">
    <property type="entry name" value="Astacin"/>
    <property type="match status" value="1"/>
</dbReference>
<dbReference type="OrthoDB" id="291007at2759"/>
<dbReference type="PRINTS" id="PR00480">
    <property type="entry name" value="ASTACIN"/>
</dbReference>
<dbReference type="EMBL" id="GAKP01004671">
    <property type="protein sequence ID" value="JAC54281.1"/>
    <property type="molecule type" value="Transcribed_RNA"/>
</dbReference>
<dbReference type="GO" id="GO:0004222">
    <property type="term" value="F:metalloendopeptidase activity"/>
    <property type="evidence" value="ECO:0007669"/>
    <property type="project" value="UniProtKB-UniRule"/>
</dbReference>
<dbReference type="SMART" id="SM00235">
    <property type="entry name" value="ZnMc"/>
    <property type="match status" value="1"/>
</dbReference>
<proteinExistence type="predicted"/>
<dbReference type="InterPro" id="IPR024079">
    <property type="entry name" value="MetalloPept_cat_dom_sf"/>
</dbReference>
<dbReference type="SUPFAM" id="SSF55486">
    <property type="entry name" value="Metalloproteases ('zincins'), catalytic domain"/>
    <property type="match status" value="1"/>
</dbReference>
<gene>
    <name evidence="4" type="primary">LCE</name>
</gene>
<feature type="domain" description="Peptidase M12A" evidence="3">
    <location>
        <begin position="48"/>
        <end position="249"/>
    </location>
</feature>
<dbReference type="PROSITE" id="PS51864">
    <property type="entry name" value="ASTACIN"/>
    <property type="match status" value="1"/>
</dbReference>
<dbReference type="InterPro" id="IPR001506">
    <property type="entry name" value="Peptidase_M12A"/>
</dbReference>
<comment type="cofactor">
    <cofactor evidence="1 2">
        <name>Zn(2+)</name>
        <dbReference type="ChEBI" id="CHEBI:29105"/>
    </cofactor>
    <text evidence="1 2">Binds 1 zinc ion per subunit.</text>
</comment>
<keyword evidence="1 2" id="KW-0645">Protease</keyword>
<feature type="signal peptide" evidence="2">
    <location>
        <begin position="1"/>
        <end position="18"/>
    </location>
</feature>
<dbReference type="MEROPS" id="M12.A09"/>
<feature type="binding site" evidence="1">
    <location>
        <position position="145"/>
    </location>
    <ligand>
        <name>Zn(2+)</name>
        <dbReference type="ChEBI" id="CHEBI:29105"/>
        <note>catalytic</note>
    </ligand>
</feature>
<keyword evidence="1 2" id="KW-0378">Hydrolase</keyword>
<sequence length="255" mass="29264">MRTILVLALLAMISGSHALPTVIQWEEDPEQTPGFFEGDIVLRPKNRNCMSNPSQHWPDGIVYYKFSEGIDDVRKDFIRKAMNIVEEGSCVRFKEADDDQPYFVNITGNPGGCYSTVGFVQDISILNLHKHDLNTGCYRTGKIIHELLHTLGFYHMQSTYDRDDYIRIAYENVKPDFVHDFAKYSKDFVEDFGEKYDYGSIMHYSPHAFSANGAETIVPLQEIREGLMGQREALSTVDLIKLNKMYKCPELQVKD</sequence>
<dbReference type="EC" id="3.4.24.-" evidence="2"/>
<comment type="caution">
    <text evidence="1">Lacks conserved residue(s) required for the propagation of feature annotation.</text>
</comment>
<keyword evidence="2" id="KW-0732">Signal</keyword>
<feature type="binding site" evidence="1">
    <location>
        <position position="149"/>
    </location>
    <ligand>
        <name>Zn(2+)</name>
        <dbReference type="ChEBI" id="CHEBI:29105"/>
        <note>catalytic</note>
    </ligand>
</feature>
<dbReference type="EMBL" id="GAKP01004672">
    <property type="protein sequence ID" value="JAC54280.1"/>
    <property type="molecule type" value="Transcribed_RNA"/>
</dbReference>
<keyword evidence="1 2" id="KW-0862">Zinc</keyword>